<organism evidence="1 2">
    <name type="scientific">Snodgrassella communis</name>
    <dbReference type="NCBI Taxonomy" id="2946699"/>
    <lineage>
        <taxon>Bacteria</taxon>
        <taxon>Pseudomonadati</taxon>
        <taxon>Pseudomonadota</taxon>
        <taxon>Betaproteobacteria</taxon>
        <taxon>Neisseriales</taxon>
        <taxon>Neisseriaceae</taxon>
        <taxon>Snodgrassella</taxon>
    </lineage>
</organism>
<gene>
    <name evidence="1" type="ORF">SALWKB29_2164</name>
</gene>
<proteinExistence type="predicted"/>
<evidence type="ECO:0000313" key="2">
    <source>
        <dbReference type="Proteomes" id="UP000027170"/>
    </source>
</evidence>
<keyword evidence="2" id="KW-1185">Reference proteome</keyword>
<evidence type="ECO:0000313" key="1">
    <source>
        <dbReference type="EMBL" id="KDN13814.1"/>
    </source>
</evidence>
<protein>
    <submittedName>
        <fullName evidence="1">Uncharacterized protein</fullName>
    </submittedName>
</protein>
<reference evidence="1 2" key="1">
    <citation type="submission" date="2014-03" db="EMBL/GenBank/DDBJ databases">
        <title>The genomes of two eusocial bee gut symbionts.</title>
        <authorList>
            <person name="Kwong W.K."/>
            <person name="Engel P."/>
            <person name="Koch H."/>
            <person name="Moran N.A."/>
        </authorList>
    </citation>
    <scope>NUCLEOTIDE SEQUENCE [LARGE SCALE GENOMIC DNA]</scope>
    <source>
        <strain evidence="2">wkB29</strain>
    </source>
</reference>
<accession>A0A836MNY1</accession>
<sequence length="41" mass="4708">MSIVDSIAQLHGLEVELSNIENEHQKRVGFKVILKIQYSKI</sequence>
<dbReference type="AlphaFoldDB" id="A0A836MNY1"/>
<dbReference type="EMBL" id="JFZV01000020">
    <property type="protein sequence ID" value="KDN13814.1"/>
    <property type="molecule type" value="Genomic_DNA"/>
</dbReference>
<name>A0A836MNY1_9NEIS</name>
<dbReference type="Proteomes" id="UP000027170">
    <property type="component" value="Unassembled WGS sequence"/>
</dbReference>
<comment type="caution">
    <text evidence="1">The sequence shown here is derived from an EMBL/GenBank/DDBJ whole genome shotgun (WGS) entry which is preliminary data.</text>
</comment>